<keyword evidence="2" id="KW-1185">Reference proteome</keyword>
<protein>
    <recommendedName>
        <fullName evidence="3">Transcriptional regulator</fullName>
    </recommendedName>
</protein>
<proteinExistence type="predicted"/>
<accession>A0A1H2SSV7</accession>
<evidence type="ECO:0000313" key="2">
    <source>
        <dbReference type="Proteomes" id="UP000243778"/>
    </source>
</evidence>
<evidence type="ECO:0008006" key="3">
    <source>
        <dbReference type="Google" id="ProtNLM"/>
    </source>
</evidence>
<organism evidence="1 2">
    <name type="scientific">Pseudomonas kuykendallii</name>
    <dbReference type="NCBI Taxonomy" id="1007099"/>
    <lineage>
        <taxon>Bacteria</taxon>
        <taxon>Pseudomonadati</taxon>
        <taxon>Pseudomonadota</taxon>
        <taxon>Gammaproteobacteria</taxon>
        <taxon>Pseudomonadales</taxon>
        <taxon>Pseudomonadaceae</taxon>
        <taxon>Pseudomonas</taxon>
    </lineage>
</organism>
<name>A0A1H2SSV7_9PSED</name>
<dbReference type="Proteomes" id="UP000243778">
    <property type="component" value="Unassembled WGS sequence"/>
</dbReference>
<dbReference type="EMBL" id="FNNU01000001">
    <property type="protein sequence ID" value="SDW34712.1"/>
    <property type="molecule type" value="Genomic_DNA"/>
</dbReference>
<sequence>MLSQPSTLDSKNRRKQLDQRRMEFRRAIEAYSEQRLLQQELDAYPDLIALNALSGSLDDRRSAPPAH</sequence>
<gene>
    <name evidence="1" type="ORF">SAMN05216287_0753</name>
</gene>
<evidence type="ECO:0000313" key="1">
    <source>
        <dbReference type="EMBL" id="SDW34712.1"/>
    </source>
</evidence>
<reference evidence="2" key="1">
    <citation type="submission" date="2016-10" db="EMBL/GenBank/DDBJ databases">
        <authorList>
            <person name="Varghese N."/>
            <person name="Submissions S."/>
        </authorList>
    </citation>
    <scope>NUCLEOTIDE SEQUENCE [LARGE SCALE GENOMIC DNA]</scope>
    <source>
        <strain evidence="2">NRRL B-59562</strain>
    </source>
</reference>
<dbReference type="STRING" id="1007099.SAMN05216287_0753"/>
<dbReference type="OrthoDB" id="7019550at2"/>
<dbReference type="AlphaFoldDB" id="A0A1H2SSV7"/>
<dbReference type="NCBIfam" id="NF046101">
    <property type="entry name" value="PA3496_fam"/>
    <property type="match status" value="1"/>
</dbReference>
<dbReference type="RefSeq" id="WP_090224717.1">
    <property type="nucleotide sequence ID" value="NZ_FNNU01000001.1"/>
</dbReference>
<dbReference type="InterPro" id="IPR058059">
    <property type="entry name" value="PA3496-like"/>
</dbReference>